<name>A0A3Q9HSC6_9FIRM</name>
<evidence type="ECO:0000256" key="2">
    <source>
        <dbReference type="ARBA" id="ARBA00023239"/>
    </source>
</evidence>
<keyword evidence="5" id="KW-1185">Reference proteome</keyword>
<dbReference type="KEGG" id="aft:BBF96_13300"/>
<dbReference type="InterPro" id="IPR051466">
    <property type="entry name" value="D-amino_acid_metab_enzyme"/>
</dbReference>
<dbReference type="Proteomes" id="UP000267250">
    <property type="component" value="Chromosome"/>
</dbReference>
<dbReference type="SMART" id="SM01119">
    <property type="entry name" value="D-ser_dehydrat"/>
    <property type="match status" value="1"/>
</dbReference>
<dbReference type="Gene3D" id="2.40.37.20">
    <property type="entry name" value="D-serine dehydratase-like domain"/>
    <property type="match status" value="1"/>
</dbReference>
<dbReference type="InterPro" id="IPR042208">
    <property type="entry name" value="D-ser_dehydrat-like_sf"/>
</dbReference>
<gene>
    <name evidence="4" type="ORF">BBF96_13300</name>
</gene>
<protein>
    <submittedName>
        <fullName evidence="4">Alanine racemase</fullName>
    </submittedName>
</protein>
<dbReference type="RefSeq" id="WP_127017649.1">
    <property type="nucleotide sequence ID" value="NZ_CP016379.1"/>
</dbReference>
<dbReference type="Pfam" id="PF01168">
    <property type="entry name" value="Ala_racemase_N"/>
    <property type="match status" value="1"/>
</dbReference>
<evidence type="ECO:0000259" key="3">
    <source>
        <dbReference type="SMART" id="SM01119"/>
    </source>
</evidence>
<dbReference type="EMBL" id="CP016379">
    <property type="protein sequence ID" value="AZR74292.1"/>
    <property type="molecule type" value="Genomic_DNA"/>
</dbReference>
<keyword evidence="2" id="KW-0456">Lyase</keyword>
<dbReference type="InterPro" id="IPR026956">
    <property type="entry name" value="D-ser_dehydrat-like_dom"/>
</dbReference>
<dbReference type="InterPro" id="IPR029066">
    <property type="entry name" value="PLP-binding_barrel"/>
</dbReference>
<accession>A0A3Q9HSC6</accession>
<dbReference type="OrthoDB" id="9788869at2"/>
<dbReference type="PANTHER" id="PTHR28004">
    <property type="entry name" value="ZGC:162816-RELATED"/>
    <property type="match status" value="1"/>
</dbReference>
<feature type="domain" description="D-serine dehydratase-like" evidence="3">
    <location>
        <begin position="255"/>
        <end position="351"/>
    </location>
</feature>
<comment type="similarity">
    <text evidence="1">Belongs to the DSD1 family.</text>
</comment>
<dbReference type="GO" id="GO:0008721">
    <property type="term" value="F:D-serine ammonia-lyase activity"/>
    <property type="evidence" value="ECO:0007669"/>
    <property type="project" value="TreeGrafter"/>
</dbReference>
<dbReference type="InterPro" id="IPR001608">
    <property type="entry name" value="Ala_racemase_N"/>
</dbReference>
<dbReference type="SUPFAM" id="SSF51419">
    <property type="entry name" value="PLP-binding barrel"/>
    <property type="match status" value="1"/>
</dbReference>
<sequence>MIRVCDLDTPALLLREERLLKNIKDMADFAKKIGVSLRPHTKAHKLPQVAKLQLKMGAVGITVSKLGEAEVMVEAGITDILIAYQLIGKTKMERLMKLLKKADIKVAIDSVAGAKELSQACVDYGKEVKVLLEVNTGLNRCGVLPGEDTLKLAREVVKLPNLKLLGIMTHAGHVYGSASKEEVLRVGEAEGEEMVKTAELLKDNGIEVQVVSVGSTPTAKISGKVKGVTEIRPGNYVFYDAIQIGLGVAKEEDCSLSVLATVISRPCPERIIIDAGSKTLALDQGAHGKSTVRGFGLVKGYNNVIIERLSEEHGILKVTPECPLQIGDKIEIIPNHACTVINLFDEIHLIRNEELIEIWKIKGRGQVR</sequence>
<reference evidence="4 5" key="1">
    <citation type="submission" date="2016-07" db="EMBL/GenBank/DDBJ databases">
        <title>Genome and transcriptome analysis of iron-reducing fermentative bacteria Anoxybacter fermentans.</title>
        <authorList>
            <person name="Zeng X."/>
            <person name="Shao Z."/>
        </authorList>
    </citation>
    <scope>NUCLEOTIDE SEQUENCE [LARGE SCALE GENOMIC DNA]</scope>
    <source>
        <strain evidence="4 5">DY22613</strain>
    </source>
</reference>
<dbReference type="AlphaFoldDB" id="A0A3Q9HSC6"/>
<evidence type="ECO:0000313" key="4">
    <source>
        <dbReference type="EMBL" id="AZR74292.1"/>
    </source>
</evidence>
<proteinExistence type="inferred from homology"/>
<dbReference type="Pfam" id="PF14031">
    <property type="entry name" value="D-ser_dehydrat"/>
    <property type="match status" value="1"/>
</dbReference>
<evidence type="ECO:0000256" key="1">
    <source>
        <dbReference type="ARBA" id="ARBA00005323"/>
    </source>
</evidence>
<evidence type="ECO:0000313" key="5">
    <source>
        <dbReference type="Proteomes" id="UP000267250"/>
    </source>
</evidence>
<organism evidence="4 5">
    <name type="scientific">Anoxybacter fermentans</name>
    <dbReference type="NCBI Taxonomy" id="1323375"/>
    <lineage>
        <taxon>Bacteria</taxon>
        <taxon>Bacillati</taxon>
        <taxon>Bacillota</taxon>
        <taxon>Clostridia</taxon>
        <taxon>Halanaerobiales</taxon>
        <taxon>Anoxybacter</taxon>
    </lineage>
</organism>
<dbReference type="GO" id="GO:0036088">
    <property type="term" value="P:D-serine catabolic process"/>
    <property type="evidence" value="ECO:0007669"/>
    <property type="project" value="TreeGrafter"/>
</dbReference>
<dbReference type="Gene3D" id="3.20.20.10">
    <property type="entry name" value="Alanine racemase"/>
    <property type="match status" value="1"/>
</dbReference>
<dbReference type="PANTHER" id="PTHR28004:SF2">
    <property type="entry name" value="D-SERINE DEHYDRATASE"/>
    <property type="match status" value="1"/>
</dbReference>